<name>A0A1M5DUT6_9RHOB</name>
<feature type="transmembrane region" description="Helical" evidence="8">
    <location>
        <begin position="368"/>
        <end position="389"/>
    </location>
</feature>
<feature type="transmembrane region" description="Helical" evidence="8">
    <location>
        <begin position="17"/>
        <end position="37"/>
    </location>
</feature>
<keyword evidence="6 8" id="KW-1133">Transmembrane helix</keyword>
<accession>A0A1M5DUT6</accession>
<dbReference type="GO" id="GO:0009103">
    <property type="term" value="P:lipopolysaccharide biosynthetic process"/>
    <property type="evidence" value="ECO:0007669"/>
    <property type="project" value="UniProtKB-ARBA"/>
</dbReference>
<protein>
    <submittedName>
        <fullName evidence="9">Dolichyl-phosphate-mannose-protein mannosyltransferase</fullName>
    </submittedName>
</protein>
<feature type="transmembrane region" description="Helical" evidence="8">
    <location>
        <begin position="146"/>
        <end position="164"/>
    </location>
</feature>
<feature type="transmembrane region" description="Helical" evidence="8">
    <location>
        <begin position="176"/>
        <end position="201"/>
    </location>
</feature>
<organism evidence="9 10">
    <name type="scientific">Litoreibacter ascidiaceicola</name>
    <dbReference type="NCBI Taxonomy" id="1486859"/>
    <lineage>
        <taxon>Bacteria</taxon>
        <taxon>Pseudomonadati</taxon>
        <taxon>Pseudomonadota</taxon>
        <taxon>Alphaproteobacteria</taxon>
        <taxon>Rhodobacterales</taxon>
        <taxon>Roseobacteraceae</taxon>
        <taxon>Litoreibacter</taxon>
    </lineage>
</organism>
<keyword evidence="7 8" id="KW-0472">Membrane</keyword>
<feature type="transmembrane region" description="Helical" evidence="8">
    <location>
        <begin position="96"/>
        <end position="113"/>
    </location>
</feature>
<proteinExistence type="predicted"/>
<evidence type="ECO:0000256" key="5">
    <source>
        <dbReference type="ARBA" id="ARBA00022692"/>
    </source>
</evidence>
<keyword evidence="10" id="KW-1185">Reference proteome</keyword>
<keyword evidence="4 9" id="KW-0808">Transferase</keyword>
<dbReference type="STRING" id="1486859.SAMN05444273_11033"/>
<dbReference type="GO" id="GO:0016763">
    <property type="term" value="F:pentosyltransferase activity"/>
    <property type="evidence" value="ECO:0007669"/>
    <property type="project" value="TreeGrafter"/>
</dbReference>
<evidence type="ECO:0000256" key="6">
    <source>
        <dbReference type="ARBA" id="ARBA00022989"/>
    </source>
</evidence>
<feature type="transmembrane region" description="Helical" evidence="8">
    <location>
        <begin position="395"/>
        <end position="413"/>
    </location>
</feature>
<dbReference type="GO" id="GO:0005886">
    <property type="term" value="C:plasma membrane"/>
    <property type="evidence" value="ECO:0007669"/>
    <property type="project" value="UniProtKB-SubCell"/>
</dbReference>
<feature type="transmembrane region" description="Helical" evidence="8">
    <location>
        <begin position="231"/>
        <end position="248"/>
    </location>
</feature>
<dbReference type="PANTHER" id="PTHR33908">
    <property type="entry name" value="MANNOSYLTRANSFERASE YKCB-RELATED"/>
    <property type="match status" value="1"/>
</dbReference>
<dbReference type="EMBL" id="FQUV01000010">
    <property type="protein sequence ID" value="SHF70601.1"/>
    <property type="molecule type" value="Genomic_DNA"/>
</dbReference>
<dbReference type="AlphaFoldDB" id="A0A1M5DUT6"/>
<gene>
    <name evidence="9" type="ORF">SAMN05444273_11033</name>
</gene>
<feature type="transmembrane region" description="Helical" evidence="8">
    <location>
        <begin position="207"/>
        <end position="224"/>
    </location>
</feature>
<keyword evidence="3 9" id="KW-0328">Glycosyltransferase</keyword>
<evidence type="ECO:0000256" key="2">
    <source>
        <dbReference type="ARBA" id="ARBA00022475"/>
    </source>
</evidence>
<evidence type="ECO:0000256" key="7">
    <source>
        <dbReference type="ARBA" id="ARBA00023136"/>
    </source>
</evidence>
<evidence type="ECO:0000256" key="4">
    <source>
        <dbReference type="ARBA" id="ARBA00022679"/>
    </source>
</evidence>
<dbReference type="InterPro" id="IPR050297">
    <property type="entry name" value="LipidA_mod_glycosyltrf_83"/>
</dbReference>
<feature type="transmembrane region" description="Helical" evidence="8">
    <location>
        <begin position="120"/>
        <end position="140"/>
    </location>
</feature>
<evidence type="ECO:0000256" key="8">
    <source>
        <dbReference type="SAM" id="Phobius"/>
    </source>
</evidence>
<dbReference type="PANTHER" id="PTHR33908:SF11">
    <property type="entry name" value="MEMBRANE PROTEIN"/>
    <property type="match status" value="1"/>
</dbReference>
<keyword evidence="5 8" id="KW-0812">Transmembrane</keyword>
<dbReference type="Proteomes" id="UP000184144">
    <property type="component" value="Unassembled WGS sequence"/>
</dbReference>
<evidence type="ECO:0000313" key="10">
    <source>
        <dbReference type="Proteomes" id="UP000184144"/>
    </source>
</evidence>
<feature type="transmembrane region" description="Helical" evidence="8">
    <location>
        <begin position="337"/>
        <end position="356"/>
    </location>
</feature>
<evidence type="ECO:0000256" key="1">
    <source>
        <dbReference type="ARBA" id="ARBA00004651"/>
    </source>
</evidence>
<reference evidence="10" key="1">
    <citation type="submission" date="2016-11" db="EMBL/GenBank/DDBJ databases">
        <authorList>
            <person name="Varghese N."/>
            <person name="Submissions S."/>
        </authorList>
    </citation>
    <scope>NUCLEOTIDE SEQUENCE [LARGE SCALE GENOMIC DNA]</scope>
    <source>
        <strain evidence="10">DSM 100566</strain>
    </source>
</reference>
<keyword evidence="2" id="KW-1003">Cell membrane</keyword>
<comment type="subcellular location">
    <subcellularLocation>
        <location evidence="1">Cell membrane</location>
        <topology evidence="1">Multi-pass membrane protein</topology>
    </subcellularLocation>
</comment>
<evidence type="ECO:0000256" key="3">
    <source>
        <dbReference type="ARBA" id="ARBA00022676"/>
    </source>
</evidence>
<sequence length="425" mass="47209">MRFLSSIRNGMAGREQFYAYTIIALVVLALASVTILSGDRVRSLDEPNFLAIAENLALNGIYAHQDGELTAYHAPGLVLFITPFVKLGAGLMELRLINNLLLGASLLLVFHMVRRNAGPLAGLMAVILIPLWPVILYASLTLYPQTLAAFMLVLTAFLLDRLTVTQSKVTAALAGLSFGFLILTIPIVLLLVPIFVLWVWFQSHKPLRHLIAFLACAALLVAGWGIRNHNAFGVVILTATSGGYNLLAGNSPEARYNTSLDVKFPDYVYTEITGKTEIERDKIFKRAAFREMANNPARTVSLYFGKFLHWFDFSNRLMSDTAVEGGASTVNVSTREVILLAAYSLIILPLVARVALLHKHPFRPIETLGLCLWIGAGLAYAVFFTRVRFRMPFDWLIIANNAIFIALIFETSIERWKSDIKTVDY</sequence>
<evidence type="ECO:0000313" key="9">
    <source>
        <dbReference type="EMBL" id="SHF70601.1"/>
    </source>
</evidence>